<dbReference type="NCBIfam" id="TIGR00423">
    <property type="entry name" value="CofH family radical SAM protein"/>
    <property type="match status" value="1"/>
</dbReference>
<keyword evidence="5 6" id="KW-0411">Iron-sulfur</keyword>
<keyword evidence="2 6" id="KW-0949">S-adenosyl-L-methionine</keyword>
<dbReference type="RefSeq" id="WP_012302189.1">
    <property type="nucleotide sequence ID" value="NC_010424.1"/>
</dbReference>
<dbReference type="InterPro" id="IPR045567">
    <property type="entry name" value="CofH/MnqC-like_C"/>
</dbReference>
<dbReference type="InterPro" id="IPR020050">
    <property type="entry name" value="FO_synthase_su2"/>
</dbReference>
<feature type="domain" description="Radical SAM core" evidence="9">
    <location>
        <begin position="51"/>
        <end position="283"/>
    </location>
</feature>
<feature type="binding site" evidence="6 7">
    <location>
        <position position="69"/>
    </location>
    <ligand>
        <name>[4Fe-4S] cluster</name>
        <dbReference type="ChEBI" id="CHEBI:49883"/>
        <note>4Fe-4S-S-AdoMet</note>
    </ligand>
</feature>
<evidence type="ECO:0000256" key="1">
    <source>
        <dbReference type="ARBA" id="ARBA00022485"/>
    </source>
</evidence>
<comment type="cofactor">
    <cofactor evidence="6 7">
        <name>[4Fe-4S] cluster</name>
        <dbReference type="ChEBI" id="CHEBI:49883"/>
    </cofactor>
    <text evidence="6 7">Binds 1 [4Fe-4S] cluster. The cluster is coordinated with 3 cysteines and an exchangeable S-adenosyl-L-methionine.</text>
</comment>
<evidence type="ECO:0000256" key="2">
    <source>
        <dbReference type="ARBA" id="ARBA00022691"/>
    </source>
</evidence>
<comment type="pathway">
    <text evidence="6">Quinol/quinone metabolism; menaquinone biosynthesis.</text>
</comment>
<dbReference type="SUPFAM" id="SSF102114">
    <property type="entry name" value="Radical SAM enzymes"/>
    <property type="match status" value="1"/>
</dbReference>
<dbReference type="Pfam" id="PF19288">
    <property type="entry name" value="CofH_C"/>
    <property type="match status" value="1"/>
</dbReference>
<dbReference type="GO" id="GO:0016765">
    <property type="term" value="F:transferase activity, transferring alkyl or aryl (other than methyl) groups"/>
    <property type="evidence" value="ECO:0007669"/>
    <property type="project" value="InterPro"/>
</dbReference>
<dbReference type="CDD" id="cd01335">
    <property type="entry name" value="Radical_SAM"/>
    <property type="match status" value="1"/>
</dbReference>
<accession>B1I3P3</accession>
<feature type="binding site" evidence="8">
    <location>
        <position position="141"/>
    </location>
    <ligand>
        <name>(3R)-3-methyl-D-ornithine</name>
        <dbReference type="ChEBI" id="CHEBI:64642"/>
    </ligand>
</feature>
<dbReference type="GO" id="GO:0009234">
    <property type="term" value="P:menaquinone biosynthetic process"/>
    <property type="evidence" value="ECO:0007669"/>
    <property type="project" value="UniProtKB-UniRule"/>
</dbReference>
<reference evidence="11" key="1">
    <citation type="submission" date="2007-10" db="EMBL/GenBank/DDBJ databases">
        <title>Complete sequence of chromosome of Desulforudis audaxviator MP104C.</title>
        <authorList>
            <person name="Copeland A."/>
            <person name="Lucas S."/>
            <person name="Lapidus A."/>
            <person name="Barry K."/>
            <person name="Glavina del Rio T."/>
            <person name="Dalin E."/>
            <person name="Tice H."/>
            <person name="Bruce D."/>
            <person name="Pitluck S."/>
            <person name="Lowry S.R."/>
            <person name="Larimer F."/>
            <person name="Land M.L."/>
            <person name="Hauser L."/>
            <person name="Kyrpides N."/>
            <person name="Ivanova N.N."/>
            <person name="Richardson P."/>
        </authorList>
    </citation>
    <scope>NUCLEOTIDE SEQUENCE [LARGE SCALE GENOMIC DNA]</scope>
    <source>
        <strain evidence="11">MP104C</strain>
    </source>
</reference>
<feature type="binding site" evidence="8">
    <location>
        <position position="288"/>
    </location>
    <ligand>
        <name>(3R)-3-methyl-D-ornithine</name>
        <dbReference type="ChEBI" id="CHEBI:64642"/>
    </ligand>
</feature>
<dbReference type="PROSITE" id="PS51918">
    <property type="entry name" value="RADICAL_SAM"/>
    <property type="match status" value="1"/>
</dbReference>
<evidence type="ECO:0000259" key="9">
    <source>
        <dbReference type="PROSITE" id="PS51918"/>
    </source>
</evidence>
<name>B1I3P3_DESAP</name>
<evidence type="ECO:0000256" key="3">
    <source>
        <dbReference type="ARBA" id="ARBA00022723"/>
    </source>
</evidence>
<comment type="similarity">
    <text evidence="6">Belongs to the radical SAM superfamily. MqnC family.</text>
</comment>
<feature type="binding site" evidence="6 7">
    <location>
        <position position="65"/>
    </location>
    <ligand>
        <name>[4Fe-4S] cluster</name>
        <dbReference type="ChEBI" id="CHEBI:49883"/>
        <note>4Fe-4S-S-AdoMet</note>
    </ligand>
</feature>
<dbReference type="InterPro" id="IPR034405">
    <property type="entry name" value="F420"/>
</dbReference>
<dbReference type="HOGENOM" id="CLU_040406_1_0_9"/>
<dbReference type="InterPro" id="IPR006638">
    <property type="entry name" value="Elp3/MiaA/NifB-like_rSAM"/>
</dbReference>
<feature type="binding site" evidence="8">
    <location>
        <position position="71"/>
    </location>
    <ligand>
        <name>S-adenosyl-L-methionine</name>
        <dbReference type="ChEBI" id="CHEBI:59789"/>
    </ligand>
</feature>
<evidence type="ECO:0000256" key="7">
    <source>
        <dbReference type="PIRSR" id="PIRSR004762-1"/>
    </source>
</evidence>
<dbReference type="STRING" id="477974.Daud_1091"/>
<comment type="function">
    <text evidence="6">Radical SAM enzyme that catalyzes the cyclization of dehypoxanthine futalosine (DHFL) into cyclic dehypoxanthine futalosine (CDHFL), a step in the biosynthesis of menaquinone (MK, vitamin K2).</text>
</comment>
<dbReference type="InterPro" id="IPR013785">
    <property type="entry name" value="Aldolase_TIM"/>
</dbReference>
<dbReference type="eggNOG" id="COG1060">
    <property type="taxonomic scope" value="Bacteria"/>
</dbReference>
<dbReference type="PANTHER" id="PTHR43076">
    <property type="entry name" value="FO SYNTHASE (COFH)"/>
    <property type="match status" value="1"/>
</dbReference>
<feature type="binding site" evidence="8">
    <location>
        <position position="177"/>
    </location>
    <ligand>
        <name>S-adenosyl-L-methionine</name>
        <dbReference type="ChEBI" id="CHEBI:59789"/>
    </ligand>
</feature>
<evidence type="ECO:0000256" key="4">
    <source>
        <dbReference type="ARBA" id="ARBA00023004"/>
    </source>
</evidence>
<evidence type="ECO:0000313" key="11">
    <source>
        <dbReference type="Proteomes" id="UP000008544"/>
    </source>
</evidence>
<dbReference type="SMART" id="SM00729">
    <property type="entry name" value="Elp3"/>
    <property type="match status" value="1"/>
</dbReference>
<dbReference type="GO" id="GO:0046992">
    <property type="term" value="F:oxidoreductase activity, acting on X-H and Y-H to form an X-Y bond"/>
    <property type="evidence" value="ECO:0007669"/>
    <property type="project" value="UniProtKB-UniRule"/>
</dbReference>
<dbReference type="SFLD" id="SFLDS00029">
    <property type="entry name" value="Radical_SAM"/>
    <property type="match status" value="1"/>
</dbReference>
<dbReference type="UniPathway" id="UPA00079"/>
<evidence type="ECO:0000256" key="5">
    <source>
        <dbReference type="ARBA" id="ARBA00023014"/>
    </source>
</evidence>
<evidence type="ECO:0000256" key="6">
    <source>
        <dbReference type="HAMAP-Rule" id="MF_00992"/>
    </source>
</evidence>
<dbReference type="InterPro" id="IPR022431">
    <property type="entry name" value="Cyclic_DHFL_synthase_mqnC"/>
</dbReference>
<dbReference type="SFLD" id="SFLDG01389">
    <property type="entry name" value="menaquinone_synthsis_involved"/>
    <property type="match status" value="1"/>
</dbReference>
<dbReference type="Gene3D" id="3.20.20.70">
    <property type="entry name" value="Aldolase class I"/>
    <property type="match status" value="1"/>
</dbReference>
<dbReference type="InterPro" id="IPR058240">
    <property type="entry name" value="rSAM_sf"/>
</dbReference>
<dbReference type="EMBL" id="CP000860">
    <property type="protein sequence ID" value="ACA59603.1"/>
    <property type="molecule type" value="Genomic_DNA"/>
</dbReference>
<dbReference type="AlphaFoldDB" id="B1I3P3"/>
<keyword evidence="11" id="KW-1185">Reference proteome</keyword>
<dbReference type="SFLD" id="SFLDG01064">
    <property type="entry name" value="F420__menaquinone_cofactor_bio"/>
    <property type="match status" value="1"/>
</dbReference>
<gene>
    <name evidence="6" type="primary">mqnC</name>
    <name evidence="10" type="ordered locus">Daud_1091</name>
</gene>
<dbReference type="NCBIfam" id="TIGR03699">
    <property type="entry name" value="menaquin_MqnC"/>
    <property type="match status" value="1"/>
</dbReference>
<comment type="catalytic activity">
    <reaction evidence="6">
        <text>dehypoxanthine futalosine + S-adenosyl-L-methionine = cyclic dehypoxanthinylfutalosinate + 5'-deoxyadenosine + L-methionine + H(+)</text>
        <dbReference type="Rhea" id="RHEA:33083"/>
        <dbReference type="ChEBI" id="CHEBI:15378"/>
        <dbReference type="ChEBI" id="CHEBI:17319"/>
        <dbReference type="ChEBI" id="CHEBI:57844"/>
        <dbReference type="ChEBI" id="CHEBI:58864"/>
        <dbReference type="ChEBI" id="CHEBI:59789"/>
        <dbReference type="ChEBI" id="CHEBI:64270"/>
        <dbReference type="EC" id="1.21.98.1"/>
    </reaction>
</comment>
<dbReference type="SFLD" id="SFLDF00342">
    <property type="entry name" value="cyclic_dehypoxanthine_futalosi"/>
    <property type="match status" value="1"/>
</dbReference>
<dbReference type="EC" id="1.21.98.1" evidence="6"/>
<dbReference type="Proteomes" id="UP000008544">
    <property type="component" value="Chromosome"/>
</dbReference>
<dbReference type="KEGG" id="dau:Daud_1091"/>
<evidence type="ECO:0000313" key="10">
    <source>
        <dbReference type="EMBL" id="ACA59603.1"/>
    </source>
</evidence>
<keyword evidence="6" id="KW-0560">Oxidoreductase</keyword>
<evidence type="ECO:0000256" key="8">
    <source>
        <dbReference type="PIRSR" id="PIRSR004762-2"/>
    </source>
</evidence>
<dbReference type="SFLD" id="SFLDG01388">
    <property type="entry name" value="7_8-didemethyl-8-hydroxy-5-dea"/>
    <property type="match status" value="1"/>
</dbReference>
<dbReference type="Pfam" id="PF04055">
    <property type="entry name" value="Radical_SAM"/>
    <property type="match status" value="1"/>
</dbReference>
<dbReference type="PIRSF" id="PIRSF004762">
    <property type="entry name" value="CHP00423"/>
    <property type="match status" value="1"/>
</dbReference>
<keyword evidence="1 6" id="KW-0004">4Fe-4S</keyword>
<reference evidence="10 11" key="2">
    <citation type="journal article" date="2008" name="Science">
        <title>Environmental genomics reveals a single-species ecosystem deep within Earth.</title>
        <authorList>
            <person name="Chivian D."/>
            <person name="Brodie E.L."/>
            <person name="Alm E.J."/>
            <person name="Culley D.E."/>
            <person name="Dehal P.S."/>
            <person name="Desantis T.Z."/>
            <person name="Gihring T.M."/>
            <person name="Lapidus A."/>
            <person name="Lin L.H."/>
            <person name="Lowry S.R."/>
            <person name="Moser D.P."/>
            <person name="Richardson P.M."/>
            <person name="Southam G."/>
            <person name="Wanger G."/>
            <person name="Pratt L.M."/>
            <person name="Andersen G.L."/>
            <person name="Hazen T.C."/>
            <person name="Brockman F.J."/>
            <person name="Arkin A.P."/>
            <person name="Onstott T.C."/>
        </authorList>
    </citation>
    <scope>NUCLEOTIDE SEQUENCE [LARGE SCALE GENOMIC DNA]</scope>
    <source>
        <strain evidence="10 11">MP104C</strain>
    </source>
</reference>
<dbReference type="GO" id="GO:0005506">
    <property type="term" value="F:iron ion binding"/>
    <property type="evidence" value="ECO:0007669"/>
    <property type="project" value="UniProtKB-UniRule"/>
</dbReference>
<keyword evidence="3 6" id="KW-0479">Metal-binding</keyword>
<dbReference type="SFLD" id="SFLDF00343">
    <property type="entry name" value="aminofutalosine_synthase_(mqnE"/>
    <property type="match status" value="1"/>
</dbReference>
<dbReference type="GO" id="GO:0051539">
    <property type="term" value="F:4 iron, 4 sulfur cluster binding"/>
    <property type="evidence" value="ECO:0007669"/>
    <property type="project" value="UniProtKB-KW"/>
</dbReference>
<dbReference type="OrthoDB" id="9802027at2"/>
<dbReference type="InterPro" id="IPR007197">
    <property type="entry name" value="rSAM"/>
</dbReference>
<dbReference type="GO" id="GO:0044689">
    <property type="term" value="F:7,8-didemethyl-8-hydroxy-5-deazariboflavin synthase activity"/>
    <property type="evidence" value="ECO:0007669"/>
    <property type="project" value="TreeGrafter"/>
</dbReference>
<proteinExistence type="inferred from homology"/>
<protein>
    <recommendedName>
        <fullName evidence="6">Cyclic dehypoxanthine futalosine synthase</fullName>
        <shortName evidence="6">Cyclic DHFL synthase</shortName>
        <ecNumber evidence="6">1.21.98.1</ecNumber>
    </recommendedName>
    <alternativeName>
        <fullName evidence="6">Dehypoxanthine futalosine cyclase</fullName>
        <shortName evidence="6">DHFL cyclase</shortName>
    </alternativeName>
    <alternativeName>
        <fullName evidence="6">Menaquinone biosynthetic enzyme MqnC</fullName>
    </alternativeName>
</protein>
<dbReference type="HAMAP" id="MF_00992">
    <property type="entry name" value="MqnC"/>
    <property type="match status" value="1"/>
</dbReference>
<dbReference type="PANTHER" id="PTHR43076:SF1">
    <property type="entry name" value="LIPOYL SYNTHASE 2"/>
    <property type="match status" value="1"/>
</dbReference>
<keyword evidence="6" id="KW-0474">Menaquinone biosynthesis</keyword>
<sequence>MPELRDVLEKAAAGRRLSEEEGTALLESADLLDVGRAADLARRRRHPEGRVTFVIDRNINYTNVCVSACRFCAFYRSPDAPDAYVLSVEEIIEKIGELVRLGGTQVLIQGGLHPELGLEYYIGMLEAVKARFDGLQVHSFSPPEIVHLARREGLSVRTLLAALRAAGLDSVPGGGAEILVDRVRRLISPRKISWREWMDVMYAAHELGMRTTATMMFGTVETPAERVRHLVRLREAQDRTGGFTAFIPWSYQPPNTELGGEAAGSHEYLKVLAVSRLMLDNFPNVQASWVTQGPKVAQVALSFGANDFGGTMLEENVVRAAGAAHCVPLAEIIRMIRDAGFVPAQRTTEYRILREF</sequence>
<keyword evidence="4 6" id="KW-0408">Iron</keyword>
<feature type="binding site" evidence="6 7">
    <location>
        <position position="72"/>
    </location>
    <ligand>
        <name>[4Fe-4S] cluster</name>
        <dbReference type="ChEBI" id="CHEBI:49883"/>
        <note>4Fe-4S-S-AdoMet</note>
    </ligand>
</feature>
<organism evidence="10 11">
    <name type="scientific">Desulforudis audaxviator (strain MP104C)</name>
    <dbReference type="NCBI Taxonomy" id="477974"/>
    <lineage>
        <taxon>Bacteria</taxon>
        <taxon>Bacillati</taxon>
        <taxon>Bacillota</taxon>
        <taxon>Clostridia</taxon>
        <taxon>Thermoanaerobacterales</taxon>
        <taxon>Candidatus Desulforudaceae</taxon>
        <taxon>Candidatus Desulforudis</taxon>
    </lineage>
</organism>